<dbReference type="Gene3D" id="3.30.565.10">
    <property type="entry name" value="Histidine kinase-like ATPase, C-terminal domain"/>
    <property type="match status" value="1"/>
</dbReference>
<keyword evidence="3" id="KW-0808">Transferase</keyword>
<dbReference type="PRINTS" id="PR00344">
    <property type="entry name" value="BCTRLSENSOR"/>
</dbReference>
<dbReference type="EMBL" id="PGVD01000037">
    <property type="protein sequence ID" value="PLR95707.1"/>
    <property type="molecule type" value="Genomic_DNA"/>
</dbReference>
<sequence length="73" mass="8135">MLEQEICFKIVDNGTGMPKERLANIGEPFYSTKEKGTGLGLMTSFRIIENHQGRIEFDSDEGIGTAVSIFLPR</sequence>
<evidence type="ECO:0000313" key="9">
    <source>
        <dbReference type="EMBL" id="PLR82536.1"/>
    </source>
</evidence>
<evidence type="ECO:0000256" key="5">
    <source>
        <dbReference type="ARBA" id="ARBA00022777"/>
    </source>
</evidence>
<dbReference type="InterPro" id="IPR005467">
    <property type="entry name" value="His_kinase_dom"/>
</dbReference>
<dbReference type="Proteomes" id="UP000235114">
    <property type="component" value="Unassembled WGS sequence"/>
</dbReference>
<keyword evidence="6" id="KW-0067">ATP-binding</keyword>
<dbReference type="Proteomes" id="UP000234951">
    <property type="component" value="Unassembled WGS sequence"/>
</dbReference>
<dbReference type="SUPFAM" id="SSF55874">
    <property type="entry name" value="ATPase domain of HSP90 chaperone/DNA topoisomerase II/histidine kinase"/>
    <property type="match status" value="1"/>
</dbReference>
<dbReference type="OrthoDB" id="9815750at2"/>
<dbReference type="InterPro" id="IPR004358">
    <property type="entry name" value="Sig_transdc_His_kin-like_C"/>
</dbReference>
<dbReference type="GO" id="GO:0000160">
    <property type="term" value="P:phosphorelay signal transduction system"/>
    <property type="evidence" value="ECO:0007669"/>
    <property type="project" value="UniProtKB-KW"/>
</dbReference>
<accession>A0A2N5GLP2</accession>
<dbReference type="AlphaFoldDB" id="A0A2N5GLP2"/>
<reference evidence="10 12" key="2">
    <citation type="submission" date="2017-12" db="EMBL/GenBank/DDBJ databases">
        <title>Comparative Functional Genomics of Dry Heat Resistant strains isolated from the Viking Spacecraft.</title>
        <authorList>
            <person name="Seuylemezian A."/>
            <person name="Cooper K."/>
            <person name="Vaishampayan P."/>
        </authorList>
    </citation>
    <scope>NUCLEOTIDE SEQUENCE [LARGE SCALE GENOMIC DNA]</scope>
    <source>
        <strain evidence="10 12">ATCC 29669</strain>
    </source>
</reference>
<evidence type="ECO:0000313" key="12">
    <source>
        <dbReference type="Proteomes" id="UP000235114"/>
    </source>
</evidence>
<dbReference type="EC" id="2.7.13.3" evidence="2"/>
<evidence type="ECO:0000256" key="2">
    <source>
        <dbReference type="ARBA" id="ARBA00012438"/>
    </source>
</evidence>
<dbReference type="PROSITE" id="PS50109">
    <property type="entry name" value="HIS_KIN"/>
    <property type="match status" value="1"/>
</dbReference>
<evidence type="ECO:0000313" key="11">
    <source>
        <dbReference type="Proteomes" id="UP000234951"/>
    </source>
</evidence>
<dbReference type="InterPro" id="IPR003594">
    <property type="entry name" value="HATPase_dom"/>
</dbReference>
<dbReference type="GO" id="GO:0005524">
    <property type="term" value="F:ATP binding"/>
    <property type="evidence" value="ECO:0007669"/>
    <property type="project" value="UniProtKB-KW"/>
</dbReference>
<evidence type="ECO:0000256" key="3">
    <source>
        <dbReference type="ARBA" id="ARBA00022679"/>
    </source>
</evidence>
<proteinExistence type="predicted"/>
<evidence type="ECO:0000259" key="8">
    <source>
        <dbReference type="PROSITE" id="PS50109"/>
    </source>
</evidence>
<name>A0A2N5GLP2_9BACI</name>
<dbReference type="CDD" id="cd00075">
    <property type="entry name" value="HATPase"/>
    <property type="match status" value="1"/>
</dbReference>
<comment type="catalytic activity">
    <reaction evidence="1">
        <text>ATP + protein L-histidine = ADP + protein N-phospho-L-histidine.</text>
        <dbReference type="EC" id="2.7.13.3"/>
    </reaction>
</comment>
<dbReference type="GO" id="GO:0004673">
    <property type="term" value="F:protein histidine kinase activity"/>
    <property type="evidence" value="ECO:0007669"/>
    <property type="project" value="UniProtKB-EC"/>
</dbReference>
<evidence type="ECO:0000256" key="6">
    <source>
        <dbReference type="ARBA" id="ARBA00022840"/>
    </source>
</evidence>
<evidence type="ECO:0000256" key="1">
    <source>
        <dbReference type="ARBA" id="ARBA00000085"/>
    </source>
</evidence>
<comment type="caution">
    <text evidence="9">The sequence shown here is derived from an EMBL/GenBank/DDBJ whole genome shotgun (WGS) entry which is preliminary data.</text>
</comment>
<keyword evidence="7" id="KW-0902">Two-component regulatory system</keyword>
<feature type="domain" description="Histidine kinase" evidence="8">
    <location>
        <begin position="1"/>
        <end position="73"/>
    </location>
</feature>
<dbReference type="Pfam" id="PF02518">
    <property type="entry name" value="HATPase_c"/>
    <property type="match status" value="1"/>
</dbReference>
<keyword evidence="12" id="KW-1185">Reference proteome</keyword>
<dbReference type="EMBL" id="PGVA01000026">
    <property type="protein sequence ID" value="PLR82536.1"/>
    <property type="molecule type" value="Genomic_DNA"/>
</dbReference>
<dbReference type="PANTHER" id="PTHR43065">
    <property type="entry name" value="SENSOR HISTIDINE KINASE"/>
    <property type="match status" value="1"/>
</dbReference>
<dbReference type="PANTHER" id="PTHR43065:SF34">
    <property type="entry name" value="SPORULATION KINASE A"/>
    <property type="match status" value="1"/>
</dbReference>
<evidence type="ECO:0000256" key="7">
    <source>
        <dbReference type="ARBA" id="ARBA00023012"/>
    </source>
</evidence>
<dbReference type="InterPro" id="IPR036890">
    <property type="entry name" value="HATPase_C_sf"/>
</dbReference>
<gene>
    <name evidence="9" type="ORF">CU635_12100</name>
    <name evidence="10" type="ORF">CVD25_14435</name>
</gene>
<keyword evidence="5" id="KW-0418">Kinase</keyword>
<evidence type="ECO:0000256" key="4">
    <source>
        <dbReference type="ARBA" id="ARBA00022741"/>
    </source>
</evidence>
<reference evidence="9 11" key="1">
    <citation type="submission" date="2017-11" db="EMBL/GenBank/DDBJ databases">
        <title>Comparitive Functional Genomics of Dry Heat Resistant strains isolated from the Viking Spacecraft.</title>
        <authorList>
            <person name="Seuylemezian A."/>
            <person name="Cooper K."/>
            <person name="Vaishampayan P."/>
        </authorList>
    </citation>
    <scope>NUCLEOTIDE SEQUENCE [LARGE SCALE GENOMIC DNA]</scope>
    <source>
        <strain evidence="9 11">M4.6</strain>
    </source>
</reference>
<keyword evidence="4" id="KW-0547">Nucleotide-binding</keyword>
<evidence type="ECO:0000313" key="10">
    <source>
        <dbReference type="EMBL" id="PLR95707.1"/>
    </source>
</evidence>
<protein>
    <recommendedName>
        <fullName evidence="2">histidine kinase</fullName>
        <ecNumber evidence="2">2.7.13.3</ecNumber>
    </recommendedName>
</protein>
<organism evidence="9 11">
    <name type="scientific">Bacillus canaveralius</name>
    <dbReference type="NCBI Taxonomy" id="1403243"/>
    <lineage>
        <taxon>Bacteria</taxon>
        <taxon>Bacillati</taxon>
        <taxon>Bacillota</taxon>
        <taxon>Bacilli</taxon>
        <taxon>Bacillales</taxon>
        <taxon>Bacillaceae</taxon>
        <taxon>Bacillus</taxon>
    </lineage>
</organism>